<keyword evidence="5 6" id="KW-0503">Monooxygenase</keyword>
<sequence length="319" mass="33807">MAIPSALNRNLKLPVIVAPMFLVSGPELVLAACKSGVIGSLPALNQRTTEGYSGWLDTIKAGLGPNDAPYAVNLIVHKTNPRLAADLEVTIRHQVPLVITSLGAARDVVDRIHGYGGLVFHDVINLDHAKKATAAGVDGLILVTAGAGGHAGDKNPFALLNEVREFFKATMILSGCLSTGRDVAAATMMQADLAYIGTRFINVQESLAPTEYKQMIIDSHAADITFTPAISGIPANFLNASLISCGLDPSNLPGSPTVSVEKEIGEHRAEPWKQVWSAGQGVGAIKDVLPMADLIPRMKSEFDEAVSRFIARFAEGITH</sequence>
<dbReference type="FunFam" id="3.20.20.70:FF:000210">
    <property type="entry name" value="2-nitropropane dioxygenase"/>
    <property type="match status" value="1"/>
</dbReference>
<reference evidence="6 7" key="1">
    <citation type="submission" date="2018-06" db="EMBL/GenBank/DDBJ databases">
        <title>Genomic Encyclopedia of Type Strains, Phase IV (KMG-V): Genome sequencing to study the core and pangenomes of soil and plant-associated prokaryotes.</title>
        <authorList>
            <person name="Whitman W."/>
        </authorList>
    </citation>
    <scope>NUCLEOTIDE SEQUENCE [LARGE SCALE GENOMIC DNA]</scope>
    <source>
        <strain evidence="6 7">SRCL-318</strain>
    </source>
</reference>
<evidence type="ECO:0000256" key="3">
    <source>
        <dbReference type="ARBA" id="ARBA00022643"/>
    </source>
</evidence>
<comment type="similarity">
    <text evidence="1">Belongs to the nitronate monooxygenase family. NMO class I subfamily.</text>
</comment>
<dbReference type="Pfam" id="PF03060">
    <property type="entry name" value="NMO"/>
    <property type="match status" value="1"/>
</dbReference>
<dbReference type="Gene3D" id="3.20.20.70">
    <property type="entry name" value="Aldolase class I"/>
    <property type="match status" value="1"/>
</dbReference>
<dbReference type="OrthoDB" id="9778912at2"/>
<dbReference type="PANTHER" id="PTHR42747:SF4">
    <property type="entry name" value="BLR1330 PROTEIN"/>
    <property type="match status" value="1"/>
</dbReference>
<name>A0A2V4SYQ2_9BURK</name>
<protein>
    <submittedName>
        <fullName evidence="6">Nitronate monooxygenase</fullName>
    </submittedName>
</protein>
<organism evidence="6 7">
    <name type="scientific">Paraburkholderia silvatlantica</name>
    <dbReference type="NCBI Taxonomy" id="321895"/>
    <lineage>
        <taxon>Bacteria</taxon>
        <taxon>Pseudomonadati</taxon>
        <taxon>Pseudomonadota</taxon>
        <taxon>Betaproteobacteria</taxon>
        <taxon>Burkholderiales</taxon>
        <taxon>Burkholderiaceae</taxon>
        <taxon>Paraburkholderia</taxon>
    </lineage>
</organism>
<dbReference type="CDD" id="cd04730">
    <property type="entry name" value="NPD_like"/>
    <property type="match status" value="1"/>
</dbReference>
<dbReference type="PANTHER" id="PTHR42747">
    <property type="entry name" value="NITRONATE MONOOXYGENASE-RELATED"/>
    <property type="match status" value="1"/>
</dbReference>
<dbReference type="GO" id="GO:0018580">
    <property type="term" value="F:nitronate monooxygenase activity"/>
    <property type="evidence" value="ECO:0007669"/>
    <property type="project" value="InterPro"/>
</dbReference>
<keyword evidence="3" id="KW-0288">FMN</keyword>
<proteinExistence type="inferred from homology"/>
<keyword evidence="2" id="KW-0285">Flavoprotein</keyword>
<comment type="caution">
    <text evidence="6">The sequence shown here is derived from an EMBL/GenBank/DDBJ whole genome shotgun (WGS) entry which is preliminary data.</text>
</comment>
<dbReference type="EMBL" id="QJSQ01000041">
    <property type="protein sequence ID" value="PYE14131.1"/>
    <property type="molecule type" value="Genomic_DNA"/>
</dbReference>
<dbReference type="SUPFAM" id="SSF51412">
    <property type="entry name" value="Inosine monophosphate dehydrogenase (IMPDH)"/>
    <property type="match status" value="1"/>
</dbReference>
<accession>A0A2V4SYQ2</accession>
<dbReference type="RefSeq" id="WP_110857579.1">
    <property type="nucleotide sequence ID" value="NZ_QJSQ01000041.1"/>
</dbReference>
<dbReference type="InterPro" id="IPR004136">
    <property type="entry name" value="NMO"/>
</dbReference>
<evidence type="ECO:0000313" key="6">
    <source>
        <dbReference type="EMBL" id="PYE14131.1"/>
    </source>
</evidence>
<keyword evidence="4" id="KW-0560">Oxidoreductase</keyword>
<gene>
    <name evidence="6" type="ORF">C7410_14164</name>
</gene>
<evidence type="ECO:0000256" key="4">
    <source>
        <dbReference type="ARBA" id="ARBA00023002"/>
    </source>
</evidence>
<evidence type="ECO:0000256" key="5">
    <source>
        <dbReference type="ARBA" id="ARBA00023033"/>
    </source>
</evidence>
<evidence type="ECO:0000256" key="1">
    <source>
        <dbReference type="ARBA" id="ARBA00009881"/>
    </source>
</evidence>
<dbReference type="InterPro" id="IPR013785">
    <property type="entry name" value="Aldolase_TIM"/>
</dbReference>
<dbReference type="Proteomes" id="UP000247772">
    <property type="component" value="Unassembled WGS sequence"/>
</dbReference>
<evidence type="ECO:0000256" key="2">
    <source>
        <dbReference type="ARBA" id="ARBA00022630"/>
    </source>
</evidence>
<evidence type="ECO:0000313" key="7">
    <source>
        <dbReference type="Proteomes" id="UP000247772"/>
    </source>
</evidence>
<dbReference type="AlphaFoldDB" id="A0A2V4SYQ2"/>